<dbReference type="Proteomes" id="UP000004259">
    <property type="component" value="Unassembled WGS sequence"/>
</dbReference>
<dbReference type="RefSeq" id="WP_002852068.1">
    <property type="nucleotide sequence ID" value="NZ_ADKM02000122.1"/>
</dbReference>
<proteinExistence type="predicted"/>
<sequence length="181" mass="19324">MRKPSLVIGKKQIVLAGMTLMLGIAVYANYAVSSSGVDIKATDKIERQSINYGEAELVSADKNSEDYFSQARIDRMNARDEAKETLKTIIGGGDATEEEKAVAAEEAAAMTGLMESENKIESLVKAAGFTDCVCYLDGDNANIVVKAGPDGLIASEAAQIKDILLSEITVPTENIRIFDVA</sequence>
<name>E9SFL5_RUMAL</name>
<dbReference type="AlphaFoldDB" id="E9SFL5"/>
<organism evidence="2 3">
    <name type="scientific">Ruminococcus albus 8</name>
    <dbReference type="NCBI Taxonomy" id="246199"/>
    <lineage>
        <taxon>Bacteria</taxon>
        <taxon>Bacillati</taxon>
        <taxon>Bacillota</taxon>
        <taxon>Clostridia</taxon>
        <taxon>Eubacteriales</taxon>
        <taxon>Oscillospiraceae</taxon>
        <taxon>Ruminococcus</taxon>
    </lineage>
</organism>
<protein>
    <submittedName>
        <fullName evidence="2">Conserved domain protein</fullName>
    </submittedName>
</protein>
<keyword evidence="1" id="KW-1133">Transmembrane helix</keyword>
<dbReference type="InterPro" id="IPR038503">
    <property type="entry name" value="SpoIIIAH_sf"/>
</dbReference>
<dbReference type="eggNOG" id="ENOG5032YS3">
    <property type="taxonomic scope" value="Bacteria"/>
</dbReference>
<reference evidence="2 3" key="1">
    <citation type="submission" date="2011-02" db="EMBL/GenBank/DDBJ databases">
        <authorList>
            <person name="Nelson K.E."/>
            <person name="Sutton G."/>
            <person name="Torralba M."/>
            <person name="Durkin S."/>
            <person name="Harkins D."/>
            <person name="Montgomery R."/>
            <person name="Ziemer C."/>
            <person name="Klaassens E."/>
            <person name="Ocuiv P."/>
            <person name="Morrison M."/>
        </authorList>
    </citation>
    <scope>NUCLEOTIDE SEQUENCE [LARGE SCALE GENOMIC DNA]</scope>
    <source>
        <strain evidence="2 3">8</strain>
    </source>
</reference>
<evidence type="ECO:0000256" key="1">
    <source>
        <dbReference type="SAM" id="Phobius"/>
    </source>
</evidence>
<feature type="transmembrane region" description="Helical" evidence="1">
    <location>
        <begin position="12"/>
        <end position="32"/>
    </location>
</feature>
<dbReference type="EMBL" id="ADKM02000122">
    <property type="protein sequence ID" value="EGC01782.1"/>
    <property type="molecule type" value="Genomic_DNA"/>
</dbReference>
<keyword evidence="1" id="KW-0812">Transmembrane</keyword>
<dbReference type="InterPro" id="IPR024232">
    <property type="entry name" value="SpoIIIAH"/>
</dbReference>
<dbReference type="Pfam" id="PF12685">
    <property type="entry name" value="SpoIIIAH"/>
    <property type="match status" value="1"/>
</dbReference>
<dbReference type="OrthoDB" id="1680784at2"/>
<evidence type="ECO:0000313" key="3">
    <source>
        <dbReference type="Proteomes" id="UP000004259"/>
    </source>
</evidence>
<dbReference type="Gene3D" id="1.10.287.4300">
    <property type="entry name" value="Stage III sporulation protein AH-like"/>
    <property type="match status" value="1"/>
</dbReference>
<keyword evidence="3" id="KW-1185">Reference proteome</keyword>
<accession>E9SFL5</accession>
<gene>
    <name evidence="2" type="ORF">CUS_7813</name>
</gene>
<evidence type="ECO:0000313" key="2">
    <source>
        <dbReference type="EMBL" id="EGC01782.1"/>
    </source>
</evidence>
<dbReference type="STRING" id="246199.CUS_7813"/>
<comment type="caution">
    <text evidence="2">The sequence shown here is derived from an EMBL/GenBank/DDBJ whole genome shotgun (WGS) entry which is preliminary data.</text>
</comment>
<keyword evidence="1" id="KW-0472">Membrane</keyword>